<evidence type="ECO:0000313" key="4">
    <source>
        <dbReference type="EMBL" id="KAJ6768347.1"/>
    </source>
</evidence>
<gene>
    <name evidence="4" type="ORF">OIU74_022085</name>
</gene>
<proteinExistence type="predicted"/>
<keyword evidence="2" id="KW-0812">Transmembrane</keyword>
<dbReference type="Proteomes" id="UP001151752">
    <property type="component" value="Chromosome 8"/>
</dbReference>
<dbReference type="Gene3D" id="2.60.120.200">
    <property type="match status" value="1"/>
</dbReference>
<keyword evidence="1" id="KW-0430">Lectin</keyword>
<evidence type="ECO:0000256" key="2">
    <source>
        <dbReference type="SAM" id="Phobius"/>
    </source>
</evidence>
<dbReference type="Pfam" id="PF00337">
    <property type="entry name" value="Gal-bind_lectin"/>
    <property type="match status" value="1"/>
</dbReference>
<protein>
    <recommendedName>
        <fullName evidence="1">Galectin</fullName>
    </recommendedName>
</protein>
<keyword evidence="5" id="KW-1185">Reference proteome</keyword>
<dbReference type="InterPro" id="IPR013320">
    <property type="entry name" value="ConA-like_dom_sf"/>
</dbReference>
<feature type="domain" description="Galectin" evidence="3">
    <location>
        <begin position="11"/>
        <end position="126"/>
    </location>
</feature>
<organism evidence="4 5">
    <name type="scientific">Salix koriyanagi</name>
    <dbReference type="NCBI Taxonomy" id="2511006"/>
    <lineage>
        <taxon>Eukaryota</taxon>
        <taxon>Viridiplantae</taxon>
        <taxon>Streptophyta</taxon>
        <taxon>Embryophyta</taxon>
        <taxon>Tracheophyta</taxon>
        <taxon>Spermatophyta</taxon>
        <taxon>Magnoliopsida</taxon>
        <taxon>eudicotyledons</taxon>
        <taxon>Gunneridae</taxon>
        <taxon>Pentapetalae</taxon>
        <taxon>rosids</taxon>
        <taxon>fabids</taxon>
        <taxon>Malpighiales</taxon>
        <taxon>Salicaceae</taxon>
        <taxon>Saliceae</taxon>
        <taxon>Salix</taxon>
    </lineage>
</organism>
<dbReference type="InterPro" id="IPR001079">
    <property type="entry name" value="Galectin_CRD"/>
</dbReference>
<dbReference type="GO" id="GO:1901137">
    <property type="term" value="P:carbohydrate derivative biosynthetic process"/>
    <property type="evidence" value="ECO:0007669"/>
    <property type="project" value="UniProtKB-ARBA"/>
</dbReference>
<sequence length="126" mass="13823">MNATEHDNSGYKLWFPCGLTQGSSVTIISIPDGLLGNFQIDLTGEAPPGEPDPPIIFHYSVRLHGDKITEDPVIAVGISFCIPVCQFFYCLASFPPRVHCKIVGVYCIILLIAIKLCTEVSETFHI</sequence>
<dbReference type="GO" id="GO:0030246">
    <property type="term" value="F:carbohydrate binding"/>
    <property type="evidence" value="ECO:0007669"/>
    <property type="project" value="UniProtKB-UniRule"/>
</dbReference>
<accession>A0A9Q0WJB9</accession>
<feature type="transmembrane region" description="Helical" evidence="2">
    <location>
        <begin position="73"/>
        <end position="91"/>
    </location>
</feature>
<reference evidence="4" key="1">
    <citation type="submission" date="2022-11" db="EMBL/GenBank/DDBJ databases">
        <authorList>
            <person name="Hyden B.L."/>
            <person name="Feng K."/>
            <person name="Yates T."/>
            <person name="Jawdy S."/>
            <person name="Smart L.B."/>
            <person name="Muchero W."/>
        </authorList>
    </citation>
    <scope>NUCLEOTIDE SEQUENCE</scope>
    <source>
        <tissue evidence="4">Shoot tip</tissue>
    </source>
</reference>
<keyword evidence="2" id="KW-0472">Membrane</keyword>
<dbReference type="EMBL" id="JAPFFM010000003">
    <property type="protein sequence ID" value="KAJ6768347.1"/>
    <property type="molecule type" value="Genomic_DNA"/>
</dbReference>
<name>A0A9Q0WJB9_9ROSI</name>
<comment type="caution">
    <text evidence="4">The sequence shown here is derived from an EMBL/GenBank/DDBJ whole genome shotgun (WGS) entry which is preliminary data.</text>
</comment>
<dbReference type="AlphaFoldDB" id="A0A9Q0WJB9"/>
<evidence type="ECO:0000259" key="3">
    <source>
        <dbReference type="PROSITE" id="PS51304"/>
    </source>
</evidence>
<dbReference type="PROSITE" id="PS51304">
    <property type="entry name" value="GALECTIN"/>
    <property type="match status" value="1"/>
</dbReference>
<dbReference type="SUPFAM" id="SSF49899">
    <property type="entry name" value="Concanavalin A-like lectins/glucanases"/>
    <property type="match status" value="1"/>
</dbReference>
<feature type="transmembrane region" description="Helical" evidence="2">
    <location>
        <begin position="103"/>
        <end position="121"/>
    </location>
</feature>
<evidence type="ECO:0000256" key="1">
    <source>
        <dbReference type="RuleBase" id="RU102079"/>
    </source>
</evidence>
<keyword evidence="2" id="KW-1133">Transmembrane helix</keyword>
<evidence type="ECO:0000313" key="5">
    <source>
        <dbReference type="Proteomes" id="UP001151752"/>
    </source>
</evidence>
<reference evidence="4" key="2">
    <citation type="journal article" date="2023" name="Int. J. Mol. Sci.">
        <title>De Novo Assembly and Annotation of 11 Diverse Shrub Willow (Salix) Genomes Reveals Novel Gene Organization in Sex-Linked Regions.</title>
        <authorList>
            <person name="Hyden B."/>
            <person name="Feng K."/>
            <person name="Yates T.B."/>
            <person name="Jawdy S."/>
            <person name="Cereghino C."/>
            <person name="Smart L.B."/>
            <person name="Muchero W."/>
        </authorList>
    </citation>
    <scope>NUCLEOTIDE SEQUENCE</scope>
    <source>
        <tissue evidence="4">Shoot tip</tissue>
    </source>
</reference>